<evidence type="ECO:0000313" key="3">
    <source>
        <dbReference type="Proteomes" id="UP000198949"/>
    </source>
</evidence>
<dbReference type="InterPro" id="IPR050471">
    <property type="entry name" value="AB_hydrolase"/>
</dbReference>
<dbReference type="AlphaFoldDB" id="A0A1G6XGM5"/>
<evidence type="ECO:0000313" key="2">
    <source>
        <dbReference type="EMBL" id="SDD77368.1"/>
    </source>
</evidence>
<dbReference type="GO" id="GO:0003824">
    <property type="term" value="F:catalytic activity"/>
    <property type="evidence" value="ECO:0007669"/>
    <property type="project" value="UniProtKB-ARBA"/>
</dbReference>
<dbReference type="STRING" id="58114.SAMN05216270_107166"/>
<dbReference type="InterPro" id="IPR029058">
    <property type="entry name" value="AB_hydrolase_fold"/>
</dbReference>
<dbReference type="PRINTS" id="PR00111">
    <property type="entry name" value="ABHYDROLASE"/>
</dbReference>
<name>A0A1G6XGM5_9ACTN</name>
<proteinExistence type="predicted"/>
<dbReference type="InterPro" id="IPR000073">
    <property type="entry name" value="AB_hydrolase_1"/>
</dbReference>
<accession>A0A1G6XGM5</accession>
<dbReference type="RefSeq" id="WP_091035494.1">
    <property type="nucleotide sequence ID" value="NZ_FNAD01000007.1"/>
</dbReference>
<dbReference type="SUPFAM" id="SSF53474">
    <property type="entry name" value="alpha/beta-Hydrolases"/>
    <property type="match status" value="1"/>
</dbReference>
<evidence type="ECO:0000259" key="1">
    <source>
        <dbReference type="Pfam" id="PF00561"/>
    </source>
</evidence>
<dbReference type="PANTHER" id="PTHR43433:SF5">
    <property type="entry name" value="AB HYDROLASE-1 DOMAIN-CONTAINING PROTEIN"/>
    <property type="match status" value="1"/>
</dbReference>
<dbReference type="OrthoDB" id="7958481at2"/>
<keyword evidence="3" id="KW-1185">Reference proteome</keyword>
<reference evidence="3" key="1">
    <citation type="submission" date="2016-10" db="EMBL/GenBank/DDBJ databases">
        <authorList>
            <person name="Varghese N."/>
            <person name="Submissions S."/>
        </authorList>
    </citation>
    <scope>NUCLEOTIDE SEQUENCE [LARGE SCALE GENOMIC DNA]</scope>
    <source>
        <strain evidence="3">CGMCC 4.3516</strain>
    </source>
</reference>
<dbReference type="Gene3D" id="3.40.50.1820">
    <property type="entry name" value="alpha/beta hydrolase"/>
    <property type="match status" value="1"/>
</dbReference>
<feature type="domain" description="AB hydrolase-1" evidence="1">
    <location>
        <begin position="43"/>
        <end position="272"/>
    </location>
</feature>
<gene>
    <name evidence="2" type="ORF">SAMN05216270_107166</name>
</gene>
<organism evidence="2 3">
    <name type="scientific">Glycomyces harbinensis</name>
    <dbReference type="NCBI Taxonomy" id="58114"/>
    <lineage>
        <taxon>Bacteria</taxon>
        <taxon>Bacillati</taxon>
        <taxon>Actinomycetota</taxon>
        <taxon>Actinomycetes</taxon>
        <taxon>Glycomycetales</taxon>
        <taxon>Glycomycetaceae</taxon>
        <taxon>Glycomyces</taxon>
    </lineage>
</organism>
<dbReference type="EMBL" id="FNAD01000007">
    <property type="protein sequence ID" value="SDD77368.1"/>
    <property type="molecule type" value="Genomic_DNA"/>
</dbReference>
<dbReference type="Proteomes" id="UP000198949">
    <property type="component" value="Unassembled WGS sequence"/>
</dbReference>
<dbReference type="Pfam" id="PF00561">
    <property type="entry name" value="Abhydrolase_1"/>
    <property type="match status" value="1"/>
</dbReference>
<protein>
    <submittedName>
        <fullName evidence="2">Pimeloyl-ACP methyl ester carboxylesterase</fullName>
    </submittedName>
</protein>
<dbReference type="PANTHER" id="PTHR43433">
    <property type="entry name" value="HYDROLASE, ALPHA/BETA FOLD FAMILY PROTEIN"/>
    <property type="match status" value="1"/>
</dbReference>
<sequence length="289" mass="31960">MNTSSNQDRPVITSYVEAPTRTVSARGVNFVYRELGPKGGIPVVFFVHLAATLDYWDPQIVDAIAKDRHVITFDQRGVGASNGEVPDSIEAMAEDAYAFITALGFDKIDVFSFSLGGMIAQTLIAEHPDLVRRLVLTGTGPKGGKDIDKVAGMTYRDILKATLTRSDPREFLFFNRDAVGKRAAKAYVERTTGSHTEVRDAPMKTKGFQTQLKAIKKYGRGTPQDLSKLTQPTLIANGDHDRMVPSVLSEDMHRRIKDSELIIYPNSGHGGVFQYHREFAPVAAEFLNR</sequence>